<feature type="transmembrane region" description="Helical" evidence="1">
    <location>
        <begin position="7"/>
        <end position="26"/>
    </location>
</feature>
<keyword evidence="3" id="KW-1185">Reference proteome</keyword>
<feature type="transmembrane region" description="Helical" evidence="1">
    <location>
        <begin position="46"/>
        <end position="71"/>
    </location>
</feature>
<organism evidence="2 3">
    <name type="scientific">Qipengyuania mesophila</name>
    <dbReference type="NCBI Taxonomy" id="2867246"/>
    <lineage>
        <taxon>Bacteria</taxon>
        <taxon>Pseudomonadati</taxon>
        <taxon>Pseudomonadota</taxon>
        <taxon>Alphaproteobacteria</taxon>
        <taxon>Sphingomonadales</taxon>
        <taxon>Erythrobacteraceae</taxon>
        <taxon>Qipengyuania</taxon>
    </lineage>
</organism>
<gene>
    <name evidence="2" type="ORF">K3181_02125</name>
</gene>
<name>A0ABS7JRG5_9SPHN</name>
<proteinExistence type="predicted"/>
<protein>
    <submittedName>
        <fullName evidence="2">Uncharacterized protein</fullName>
    </submittedName>
</protein>
<evidence type="ECO:0000313" key="2">
    <source>
        <dbReference type="EMBL" id="MBX7500240.1"/>
    </source>
</evidence>
<evidence type="ECO:0000313" key="3">
    <source>
        <dbReference type="Proteomes" id="UP000782554"/>
    </source>
</evidence>
<dbReference type="RefSeq" id="WP_221600360.1">
    <property type="nucleotide sequence ID" value="NZ_JAIGNU010000001.1"/>
</dbReference>
<sequence>MSRVASIWIGAALLPLAFYTIVYWSVALLQGAHPKIEAEGGSLSFFLNVVAMLWPIWMGWLAFVVIAFLALRWRRSRVFEESE</sequence>
<accession>A0ABS7JRG5</accession>
<reference evidence="2 3" key="1">
    <citation type="submission" date="2021-08" db="EMBL/GenBank/DDBJ databases">
        <title>Comparative Genomics Analysis of the Genus Qipengyuania Reveals Extensive Genetic Diversity and Metabolic Versatility, Including the Description of Fifteen Novel Species.</title>
        <authorList>
            <person name="Liu Y."/>
        </authorList>
    </citation>
    <scope>NUCLEOTIDE SEQUENCE [LARGE SCALE GENOMIC DNA]</scope>
    <source>
        <strain evidence="2 3">YG27</strain>
    </source>
</reference>
<evidence type="ECO:0000256" key="1">
    <source>
        <dbReference type="SAM" id="Phobius"/>
    </source>
</evidence>
<comment type="caution">
    <text evidence="2">The sequence shown here is derived from an EMBL/GenBank/DDBJ whole genome shotgun (WGS) entry which is preliminary data.</text>
</comment>
<keyword evidence="1" id="KW-1133">Transmembrane helix</keyword>
<dbReference type="EMBL" id="JAIGNU010000001">
    <property type="protein sequence ID" value="MBX7500240.1"/>
    <property type="molecule type" value="Genomic_DNA"/>
</dbReference>
<dbReference type="Proteomes" id="UP000782554">
    <property type="component" value="Unassembled WGS sequence"/>
</dbReference>
<keyword evidence="1" id="KW-0812">Transmembrane</keyword>
<keyword evidence="1" id="KW-0472">Membrane</keyword>